<accession>A0A9D5R9A2</accession>
<dbReference type="InterPro" id="IPR036726">
    <property type="entry name" value="GTP1_OBG_dom_sf"/>
</dbReference>
<dbReference type="PROSITE" id="PS51883">
    <property type="entry name" value="OBG"/>
    <property type="match status" value="1"/>
</dbReference>
<dbReference type="FunFam" id="2.70.210.12:FF:000001">
    <property type="entry name" value="GTPase Obg"/>
    <property type="match status" value="1"/>
</dbReference>
<dbReference type="InterPro" id="IPR027417">
    <property type="entry name" value="P-loop_NTPase"/>
</dbReference>
<evidence type="ECO:0000256" key="7">
    <source>
        <dbReference type="ARBA" id="ARBA00022842"/>
    </source>
</evidence>
<evidence type="ECO:0000259" key="11">
    <source>
        <dbReference type="PROSITE" id="PS51881"/>
    </source>
</evidence>
<evidence type="ECO:0000256" key="1">
    <source>
        <dbReference type="ARBA" id="ARBA00001946"/>
    </source>
</evidence>
<feature type="domain" description="OCT" evidence="11">
    <location>
        <begin position="341"/>
        <end position="424"/>
    </location>
</feature>
<dbReference type="PRINTS" id="PR00326">
    <property type="entry name" value="GTP1OBG"/>
</dbReference>
<dbReference type="EC" id="3.6.5.-" evidence="9"/>
<comment type="subunit">
    <text evidence="9">Monomer.</text>
</comment>
<keyword evidence="5 9" id="KW-0547">Nucleotide-binding</keyword>
<dbReference type="Pfam" id="PF01926">
    <property type="entry name" value="MMR_HSR1"/>
    <property type="match status" value="1"/>
</dbReference>
<dbReference type="EMBL" id="JADCKB010000013">
    <property type="protein sequence ID" value="MBE5040284.1"/>
    <property type="molecule type" value="Genomic_DNA"/>
</dbReference>
<evidence type="ECO:0000256" key="4">
    <source>
        <dbReference type="ARBA" id="ARBA00022723"/>
    </source>
</evidence>
<dbReference type="InterPro" id="IPR015349">
    <property type="entry name" value="OCT_dom"/>
</dbReference>
<keyword evidence="4 9" id="KW-0479">Metal-binding</keyword>
<dbReference type="InterPro" id="IPR006074">
    <property type="entry name" value="GTP1-OBG_CS"/>
</dbReference>
<comment type="function">
    <text evidence="9">An essential GTPase which binds GTP, GDP and possibly (p)ppGpp with moderate affinity, with high nucleotide exchange rates and a fairly low GTP hydrolysis rate. Plays a role in control of the cell cycle, stress response, ribosome biogenesis and in those bacteria that undergo differentiation, in morphogenesis control.</text>
</comment>
<dbReference type="InterPro" id="IPR014100">
    <property type="entry name" value="GTP-bd_Obg/CgtA"/>
</dbReference>
<dbReference type="CDD" id="cd01898">
    <property type="entry name" value="Obg"/>
    <property type="match status" value="1"/>
</dbReference>
<feature type="binding site" evidence="9">
    <location>
        <position position="172"/>
    </location>
    <ligand>
        <name>Mg(2+)</name>
        <dbReference type="ChEBI" id="CHEBI:18420"/>
    </ligand>
</feature>
<dbReference type="AlphaFoldDB" id="A0A9D5R9A2"/>
<dbReference type="PANTHER" id="PTHR11702">
    <property type="entry name" value="DEVELOPMENTALLY REGULATED GTP-BINDING PROTEIN-RELATED"/>
    <property type="match status" value="1"/>
</dbReference>
<organism evidence="13 14">
    <name type="scientific">Ructibacterium gallinarum</name>
    <dbReference type="NCBI Taxonomy" id="2779355"/>
    <lineage>
        <taxon>Bacteria</taxon>
        <taxon>Bacillati</taxon>
        <taxon>Bacillota</taxon>
        <taxon>Clostridia</taxon>
        <taxon>Eubacteriales</taxon>
        <taxon>Oscillospiraceae</taxon>
        <taxon>Ructibacterium</taxon>
    </lineage>
</organism>
<feature type="domain" description="OBG-type G" evidence="10">
    <location>
        <begin position="159"/>
        <end position="330"/>
    </location>
</feature>
<dbReference type="PROSITE" id="PS51881">
    <property type="entry name" value="OCT"/>
    <property type="match status" value="1"/>
</dbReference>
<feature type="domain" description="Obg" evidence="12">
    <location>
        <begin position="1"/>
        <end position="158"/>
    </location>
</feature>
<dbReference type="RefSeq" id="WP_226392835.1">
    <property type="nucleotide sequence ID" value="NZ_JADCKB010000013.1"/>
</dbReference>
<feature type="binding site" evidence="9">
    <location>
        <begin position="190"/>
        <end position="194"/>
    </location>
    <ligand>
        <name>GTP</name>
        <dbReference type="ChEBI" id="CHEBI:37565"/>
    </ligand>
</feature>
<dbReference type="Gene3D" id="3.40.50.300">
    <property type="entry name" value="P-loop containing nucleotide triphosphate hydrolases"/>
    <property type="match status" value="1"/>
</dbReference>
<keyword evidence="8 9" id="KW-0342">GTP-binding</keyword>
<dbReference type="GO" id="GO:0005525">
    <property type="term" value="F:GTP binding"/>
    <property type="evidence" value="ECO:0007669"/>
    <property type="project" value="UniProtKB-UniRule"/>
</dbReference>
<dbReference type="InterPro" id="IPR006169">
    <property type="entry name" value="GTP1_OBG_dom"/>
</dbReference>
<dbReference type="Gene3D" id="3.30.300.350">
    <property type="entry name" value="GTP-binding protein OBG, C-terminal domain"/>
    <property type="match status" value="1"/>
</dbReference>
<dbReference type="SUPFAM" id="SSF52540">
    <property type="entry name" value="P-loop containing nucleoside triphosphate hydrolases"/>
    <property type="match status" value="1"/>
</dbReference>
<comment type="similarity">
    <text evidence="2 9">Belongs to the TRAFAC class OBG-HflX-like GTPase superfamily. OBG GTPase family.</text>
</comment>
<dbReference type="SUPFAM" id="SSF82051">
    <property type="entry name" value="Obg GTP-binding protein N-terminal domain"/>
    <property type="match status" value="1"/>
</dbReference>
<dbReference type="Pfam" id="PF09269">
    <property type="entry name" value="DUF1967"/>
    <property type="match status" value="1"/>
</dbReference>
<dbReference type="InterPro" id="IPR006073">
    <property type="entry name" value="GTP-bd"/>
</dbReference>
<evidence type="ECO:0000313" key="14">
    <source>
        <dbReference type="Proteomes" id="UP000806542"/>
    </source>
</evidence>
<keyword evidence="14" id="KW-1185">Reference proteome</keyword>
<comment type="cofactor">
    <cofactor evidence="1 9">
        <name>Mg(2+)</name>
        <dbReference type="ChEBI" id="CHEBI:18420"/>
    </cofactor>
</comment>
<dbReference type="Pfam" id="PF01018">
    <property type="entry name" value="GTP1_OBG"/>
    <property type="match status" value="1"/>
</dbReference>
<dbReference type="NCBIfam" id="TIGR03595">
    <property type="entry name" value="Obg_CgtA_exten"/>
    <property type="match status" value="1"/>
</dbReference>
<evidence type="ECO:0000259" key="12">
    <source>
        <dbReference type="PROSITE" id="PS51883"/>
    </source>
</evidence>
<feature type="binding site" evidence="9">
    <location>
        <begin position="212"/>
        <end position="215"/>
    </location>
    <ligand>
        <name>GTP</name>
        <dbReference type="ChEBI" id="CHEBI:37565"/>
    </ligand>
</feature>
<dbReference type="Proteomes" id="UP000806542">
    <property type="component" value="Unassembled WGS sequence"/>
</dbReference>
<dbReference type="PIRSF" id="PIRSF002401">
    <property type="entry name" value="GTP_bd_Obg/CgtA"/>
    <property type="match status" value="1"/>
</dbReference>
<keyword evidence="6 9" id="KW-0378">Hydrolase</keyword>
<protein>
    <recommendedName>
        <fullName evidence="9">GTPase Obg</fullName>
        <ecNumber evidence="9">3.6.5.-</ecNumber>
    </recommendedName>
    <alternativeName>
        <fullName evidence="9">GTP-binding protein Obg</fullName>
    </alternativeName>
</protein>
<dbReference type="NCBIfam" id="NF008955">
    <property type="entry name" value="PRK12297.1"/>
    <property type="match status" value="1"/>
</dbReference>
<dbReference type="InterPro" id="IPR045086">
    <property type="entry name" value="OBG_GTPase"/>
</dbReference>
<dbReference type="InterPro" id="IPR031167">
    <property type="entry name" value="G_OBG"/>
</dbReference>
<comment type="subcellular location">
    <subcellularLocation>
        <location evidence="9">Cytoplasm</location>
    </subcellularLocation>
</comment>
<comment type="caution">
    <text evidence="13">The sequence shown here is derived from an EMBL/GenBank/DDBJ whole genome shotgun (WGS) entry which is preliminary data.</text>
</comment>
<evidence type="ECO:0000313" key="13">
    <source>
        <dbReference type="EMBL" id="MBE5040284.1"/>
    </source>
</evidence>
<keyword evidence="7 9" id="KW-0460">Magnesium</keyword>
<evidence type="ECO:0000256" key="5">
    <source>
        <dbReference type="ARBA" id="ARBA00022741"/>
    </source>
</evidence>
<feature type="binding site" evidence="9">
    <location>
        <position position="192"/>
    </location>
    <ligand>
        <name>Mg(2+)</name>
        <dbReference type="ChEBI" id="CHEBI:18420"/>
    </ligand>
</feature>
<dbReference type="NCBIfam" id="NF008954">
    <property type="entry name" value="PRK12296.1"/>
    <property type="match status" value="1"/>
</dbReference>
<reference evidence="13" key="1">
    <citation type="submission" date="2020-10" db="EMBL/GenBank/DDBJ databases">
        <title>ChiBAC.</title>
        <authorList>
            <person name="Zenner C."/>
            <person name="Hitch T.C.A."/>
            <person name="Clavel T."/>
        </authorList>
    </citation>
    <scope>NUCLEOTIDE SEQUENCE</scope>
    <source>
        <strain evidence="13">DSM 107454</strain>
    </source>
</reference>
<feature type="binding site" evidence="9">
    <location>
        <begin position="282"/>
        <end position="285"/>
    </location>
    <ligand>
        <name>GTP</name>
        <dbReference type="ChEBI" id="CHEBI:37565"/>
    </ligand>
</feature>
<dbReference type="GO" id="GO:0000287">
    <property type="term" value="F:magnesium ion binding"/>
    <property type="evidence" value="ECO:0007669"/>
    <property type="project" value="InterPro"/>
</dbReference>
<evidence type="ECO:0000259" key="10">
    <source>
        <dbReference type="PROSITE" id="PS51710"/>
    </source>
</evidence>
<name>A0A9D5R9A2_9FIRM</name>
<evidence type="ECO:0000256" key="6">
    <source>
        <dbReference type="ARBA" id="ARBA00022801"/>
    </source>
</evidence>
<feature type="binding site" evidence="9">
    <location>
        <begin position="165"/>
        <end position="172"/>
    </location>
    <ligand>
        <name>GTP</name>
        <dbReference type="ChEBI" id="CHEBI:37565"/>
    </ligand>
</feature>
<dbReference type="NCBIfam" id="TIGR02729">
    <property type="entry name" value="Obg_CgtA"/>
    <property type="match status" value="1"/>
</dbReference>
<feature type="binding site" evidence="9">
    <location>
        <begin position="311"/>
        <end position="313"/>
    </location>
    <ligand>
        <name>GTP</name>
        <dbReference type="ChEBI" id="CHEBI:37565"/>
    </ligand>
</feature>
<dbReference type="GO" id="GO:0003924">
    <property type="term" value="F:GTPase activity"/>
    <property type="evidence" value="ECO:0007669"/>
    <property type="project" value="UniProtKB-UniRule"/>
</dbReference>
<dbReference type="PANTHER" id="PTHR11702:SF31">
    <property type="entry name" value="MITOCHONDRIAL RIBOSOME-ASSOCIATED GTPASE 2"/>
    <property type="match status" value="1"/>
</dbReference>
<dbReference type="PROSITE" id="PS00905">
    <property type="entry name" value="GTP1_OBG"/>
    <property type="match status" value="1"/>
</dbReference>
<gene>
    <name evidence="13" type="primary">obgE</name>
    <name evidence="9" type="synonym">obg</name>
    <name evidence="13" type="ORF">INF28_07390</name>
</gene>
<dbReference type="Gene3D" id="2.70.210.12">
    <property type="entry name" value="GTP1/OBG domain"/>
    <property type="match status" value="1"/>
</dbReference>
<evidence type="ECO:0000256" key="9">
    <source>
        <dbReference type="HAMAP-Rule" id="MF_01454"/>
    </source>
</evidence>
<keyword evidence="3 9" id="KW-0963">Cytoplasm</keyword>
<dbReference type="HAMAP" id="MF_01454">
    <property type="entry name" value="GTPase_Obg"/>
    <property type="match status" value="1"/>
</dbReference>
<dbReference type="GO" id="GO:0042254">
    <property type="term" value="P:ribosome biogenesis"/>
    <property type="evidence" value="ECO:0007669"/>
    <property type="project" value="UniProtKB-UniRule"/>
</dbReference>
<evidence type="ECO:0000256" key="8">
    <source>
        <dbReference type="ARBA" id="ARBA00023134"/>
    </source>
</evidence>
<dbReference type="GO" id="GO:0005737">
    <property type="term" value="C:cytoplasm"/>
    <property type="evidence" value="ECO:0007669"/>
    <property type="project" value="UniProtKB-SubCell"/>
</dbReference>
<evidence type="ECO:0000256" key="3">
    <source>
        <dbReference type="ARBA" id="ARBA00022490"/>
    </source>
</evidence>
<evidence type="ECO:0000256" key="2">
    <source>
        <dbReference type="ARBA" id="ARBA00007699"/>
    </source>
</evidence>
<dbReference type="SUPFAM" id="SSF102741">
    <property type="entry name" value="Obg GTP-binding protein C-terminal domain"/>
    <property type="match status" value="1"/>
</dbReference>
<proteinExistence type="inferred from homology"/>
<dbReference type="PROSITE" id="PS51710">
    <property type="entry name" value="G_OBG"/>
    <property type="match status" value="1"/>
</dbReference>
<sequence>MFSDFAKIYIKAGDGGRGAVTFHREKYIAAGGPDGGDGGRGGNVVFVADSNVNTLMDFRYKRKYIAESGENGRDAKRNGKNGRDLEINVPVGTLIREEKTNLVLCDLKVDKQRFVAAKGGTGGWGNTHFATATRQTPKFAKSGTPGEEYDVTLELKMIADVGLLGFPNVGKSTFLSIISDARPKIANYHFTTLSPNLGMVDLGDGHGFVVADIPGIIEGAHEGVGLGHAFLRHVERTRLLLHIVDVSGSEGRDPVEDFLTIHRELRLYSEKLAEKPQIILANKADIPGFEENYYIFKEKMEDMGYPVFPISAATKRGIPQVLQYTWKRLAEIPKDMGDENYEMYDPALYAQKEGITVKQEGEMFVVEGLPVQKLVGSTNFDDYESLQYFQRSLIRMGVIRMLQEAGVQEGDTVRMYGIEFDFIL</sequence>
<dbReference type="NCBIfam" id="NF008956">
    <property type="entry name" value="PRK12299.1"/>
    <property type="match status" value="1"/>
</dbReference>
<dbReference type="InterPro" id="IPR036346">
    <property type="entry name" value="GTP-bd_prot_GTP1/OBG_C_sf"/>
</dbReference>